<gene>
    <name evidence="3" type="ORF">SAMN05421872_107112</name>
</gene>
<dbReference type="AlphaFoldDB" id="A0A1G6TKT0"/>
<keyword evidence="2" id="KW-0732">Signal</keyword>
<evidence type="ECO:0000313" key="3">
    <source>
        <dbReference type="EMBL" id="SDD29661.1"/>
    </source>
</evidence>
<accession>A0A1G6TKT0</accession>
<evidence type="ECO:0000256" key="1">
    <source>
        <dbReference type="SAM" id="MobiDB-lite"/>
    </source>
</evidence>
<dbReference type="InterPro" id="IPR036928">
    <property type="entry name" value="AS_sf"/>
</dbReference>
<name>A0A1G6TKT0_9ACTN</name>
<evidence type="ECO:0000256" key="2">
    <source>
        <dbReference type="SAM" id="SignalP"/>
    </source>
</evidence>
<feature type="region of interest" description="Disordered" evidence="1">
    <location>
        <begin position="190"/>
        <end position="211"/>
    </location>
</feature>
<dbReference type="RefSeq" id="WP_090856963.1">
    <property type="nucleotide sequence ID" value="NZ_FMZM01000007.1"/>
</dbReference>
<protein>
    <submittedName>
        <fullName evidence="3">Asp-tRNAAsn/Glu-tRNAGln amidotransferase A subunit</fullName>
    </submittedName>
</protein>
<sequence length="748" mass="75909">MNLLSHRRRAVAAGVSAACVLSLAVAAVAVPATAEPTTSTAALPAGSPAVVGLGISDAQALLTRGSTTSVALVQAYLARIAAYDDPYGDQPGLNAILRLNDQALAEAAALDAERAAGKVRGPLHGVPILVKDNYDTGDMPTTSGSTALADFQPADDATQIARLRAAGAIVIAKTNLHEFAYGITTVSSLGGQTTNPYDQTRNPGGSSGGTGSGVGAAFAAGGMGTDTCGSIRYPATHQNLVGLRPTLGLTSRDGIAPMSQTQDTGGPIVRSVRDAAIVLDATVGYDPADPITAESNGKTPASYLDSLDDGLQGKRIGLLVNSTYLGATQAEQPVTELMYDAVDQLEAAGAEVVEVALSPELVADIGGASVLAQEFRRDLNTYLAQPGATFSAEVAALTAPTDTLTLSDIIATNTAVVQSQLTGAQNQPELPSADYEARLAKRASAQAKLTELMEVNDFDALGYPTLKQTAASIGQSQPGGNCGISAVTGFPALTVPAGFTSAGMPMGLELLGTPFSEPTLLAIGAGFERTADHQKPPASVPELAVDAIRPVGLTGTAAAATFGRATTVTATVTSAVPARGRLSVTRADGTVLGTAAVTARSSTTQVRIQVPAGRLPGGTSRLTLAYAPSAGNATGASKVAVAAQVRRAKPSATVLRSSGLAQGARARIRVRLSAIAGTAPRGTVVVRVGGRAVGKAAVRKVGGDWIAVVRTARLTRPGAVVLTYKPSAAVRTNLAATTYRTRLKVTRR</sequence>
<dbReference type="STRING" id="1045774.SAMN05421872_107112"/>
<dbReference type="Gene3D" id="3.90.1300.10">
    <property type="entry name" value="Amidase signature (AS) domain"/>
    <property type="match status" value="1"/>
</dbReference>
<dbReference type="PANTHER" id="PTHR42678:SF34">
    <property type="entry name" value="OS04G0183300 PROTEIN"/>
    <property type="match status" value="1"/>
</dbReference>
<dbReference type="PANTHER" id="PTHR42678">
    <property type="entry name" value="AMIDASE"/>
    <property type="match status" value="1"/>
</dbReference>
<dbReference type="InterPro" id="IPR023631">
    <property type="entry name" value="Amidase_dom"/>
</dbReference>
<reference evidence="3 4" key="1">
    <citation type="submission" date="2016-10" db="EMBL/GenBank/DDBJ databases">
        <authorList>
            <person name="de Groot N.N."/>
        </authorList>
    </citation>
    <scope>NUCLEOTIDE SEQUENCE [LARGE SCALE GENOMIC DNA]</scope>
    <source>
        <strain evidence="3 4">CGMCC 4.6858</strain>
    </source>
</reference>
<dbReference type="GO" id="GO:0016740">
    <property type="term" value="F:transferase activity"/>
    <property type="evidence" value="ECO:0007669"/>
    <property type="project" value="UniProtKB-KW"/>
</dbReference>
<keyword evidence="4" id="KW-1185">Reference proteome</keyword>
<dbReference type="EMBL" id="FMZM01000007">
    <property type="protein sequence ID" value="SDD29661.1"/>
    <property type="molecule type" value="Genomic_DNA"/>
</dbReference>
<feature type="signal peptide" evidence="2">
    <location>
        <begin position="1"/>
        <end position="34"/>
    </location>
</feature>
<feature type="chain" id="PRO_5043893082" evidence="2">
    <location>
        <begin position="35"/>
        <end position="748"/>
    </location>
</feature>
<dbReference type="Pfam" id="PF01425">
    <property type="entry name" value="Amidase"/>
    <property type="match status" value="1"/>
</dbReference>
<keyword evidence="3" id="KW-0808">Transferase</keyword>
<evidence type="ECO:0000313" key="4">
    <source>
        <dbReference type="Proteomes" id="UP000199034"/>
    </source>
</evidence>
<dbReference type="Proteomes" id="UP000199034">
    <property type="component" value="Unassembled WGS sequence"/>
</dbReference>
<dbReference type="SUPFAM" id="SSF75304">
    <property type="entry name" value="Amidase signature (AS) enzymes"/>
    <property type="match status" value="1"/>
</dbReference>
<organism evidence="3 4">
    <name type="scientific">Nocardioides lianchengensis</name>
    <dbReference type="NCBI Taxonomy" id="1045774"/>
    <lineage>
        <taxon>Bacteria</taxon>
        <taxon>Bacillati</taxon>
        <taxon>Actinomycetota</taxon>
        <taxon>Actinomycetes</taxon>
        <taxon>Propionibacteriales</taxon>
        <taxon>Nocardioidaceae</taxon>
        <taxon>Nocardioides</taxon>
    </lineage>
</organism>
<proteinExistence type="predicted"/>
<feature type="compositionally biased region" description="Polar residues" evidence="1">
    <location>
        <begin position="190"/>
        <end position="203"/>
    </location>
</feature>